<feature type="transmembrane region" description="Helical" evidence="1">
    <location>
        <begin position="46"/>
        <end position="69"/>
    </location>
</feature>
<accession>A0ABU8BCP1</accession>
<evidence type="ECO:0000313" key="2">
    <source>
        <dbReference type="EMBL" id="MEH2556321.1"/>
    </source>
</evidence>
<gene>
    <name evidence="2" type="ORF">V1286_003850</name>
</gene>
<proteinExistence type="predicted"/>
<keyword evidence="1" id="KW-0472">Membrane</keyword>
<keyword evidence="1" id="KW-1133">Transmembrane helix</keyword>
<organism evidence="2 3">
    <name type="scientific">Bradyrhizobium algeriense</name>
    <dbReference type="NCBI Taxonomy" id="634784"/>
    <lineage>
        <taxon>Bacteria</taxon>
        <taxon>Pseudomonadati</taxon>
        <taxon>Pseudomonadota</taxon>
        <taxon>Alphaproteobacteria</taxon>
        <taxon>Hyphomicrobiales</taxon>
        <taxon>Nitrobacteraceae</taxon>
        <taxon>Bradyrhizobium</taxon>
    </lineage>
</organism>
<comment type="caution">
    <text evidence="2">The sequence shown here is derived from an EMBL/GenBank/DDBJ whole genome shotgun (WGS) entry which is preliminary data.</text>
</comment>
<reference evidence="2 3" key="1">
    <citation type="submission" date="2024-02" db="EMBL/GenBank/DDBJ databases">
        <title>Adaptive strategies in a cosmopolitan and abundant soil bacterium.</title>
        <authorList>
            <person name="Carini P."/>
        </authorList>
    </citation>
    <scope>NUCLEOTIDE SEQUENCE [LARGE SCALE GENOMIC DNA]</scope>
    <source>
        <strain evidence="2 3">AZCC 1608</strain>
    </source>
</reference>
<evidence type="ECO:0000256" key="1">
    <source>
        <dbReference type="SAM" id="Phobius"/>
    </source>
</evidence>
<keyword evidence="3" id="KW-1185">Reference proteome</keyword>
<evidence type="ECO:0000313" key="3">
    <source>
        <dbReference type="Proteomes" id="UP001364224"/>
    </source>
</evidence>
<sequence length="114" mass="12336">MWKSGIRRKAGFLAAAGLLDYALQLGAPVILVRHVTTQEFGDYRLVWLVAETELILLPLFLPQSLFFFLPRAAPGTRPKLVGNTFASLFALGGARDSVAFRADSTRGPCSTGAL</sequence>
<keyword evidence="1" id="KW-0812">Transmembrane</keyword>
<dbReference type="Proteomes" id="UP001364224">
    <property type="component" value="Unassembled WGS sequence"/>
</dbReference>
<dbReference type="EMBL" id="JAZHRV010000001">
    <property type="protein sequence ID" value="MEH2556321.1"/>
    <property type="molecule type" value="Genomic_DNA"/>
</dbReference>
<protein>
    <submittedName>
        <fullName evidence="2">Uncharacterized protein</fullName>
    </submittedName>
</protein>
<name>A0ABU8BCP1_9BRAD</name>